<dbReference type="EMBL" id="AP022610">
    <property type="protein sequence ID" value="BBZ25909.1"/>
    <property type="molecule type" value="Genomic_DNA"/>
</dbReference>
<evidence type="ECO:0000313" key="4">
    <source>
        <dbReference type="Proteomes" id="UP000466517"/>
    </source>
</evidence>
<keyword evidence="1" id="KW-0732">Signal</keyword>
<proteinExistence type="predicted"/>
<dbReference type="Gene3D" id="3.40.1000.70">
    <property type="entry name" value="PknH-like extracellular domain"/>
    <property type="match status" value="1"/>
</dbReference>
<sequence length="228" mass="23709">MRQAIATLALGITSVLTIAGCDGAEVNAQTASTETMIPRPLVERELTGLLLTTDQVNAAMGATAMTVIHQQAAMSDNSTTMAPPECLAIDGAAEATVYADSGSWAERDQSLNDGDKFAHYLKQAVVLFPTPEKAAAFFDTSAQQWSACQQYTHLQSGTIWSAAPPVNANGVLSTTSTEHDAAAPGWGCGRALALRNNVIADVNTCSASPGDSAPKIASQIAANVSARW</sequence>
<reference evidence="3 4" key="1">
    <citation type="journal article" date="2019" name="Emerg. Microbes Infect.">
        <title>Comprehensive subspecies identification of 175 nontuberculous mycobacteria species based on 7547 genomic profiles.</title>
        <authorList>
            <person name="Matsumoto Y."/>
            <person name="Kinjo T."/>
            <person name="Motooka D."/>
            <person name="Nabeya D."/>
            <person name="Jung N."/>
            <person name="Uechi K."/>
            <person name="Horii T."/>
            <person name="Iida T."/>
            <person name="Fujita J."/>
            <person name="Nakamura S."/>
        </authorList>
    </citation>
    <scope>NUCLEOTIDE SEQUENCE [LARGE SCALE GENOMIC DNA]</scope>
    <source>
        <strain evidence="3 4">JCM 13574</strain>
    </source>
</reference>
<organism evidence="3 4">
    <name type="scientific">Mycolicibacterium madagascariense</name>
    <dbReference type="NCBI Taxonomy" id="212765"/>
    <lineage>
        <taxon>Bacteria</taxon>
        <taxon>Bacillati</taxon>
        <taxon>Actinomycetota</taxon>
        <taxon>Actinomycetes</taxon>
        <taxon>Mycobacteriales</taxon>
        <taxon>Mycobacteriaceae</taxon>
        <taxon>Mycolicibacterium</taxon>
    </lineage>
</organism>
<evidence type="ECO:0000313" key="3">
    <source>
        <dbReference type="EMBL" id="BBZ25909.1"/>
    </source>
</evidence>
<evidence type="ECO:0000256" key="1">
    <source>
        <dbReference type="SAM" id="SignalP"/>
    </source>
</evidence>
<name>A0A7I7X7T0_9MYCO</name>
<evidence type="ECO:0000259" key="2">
    <source>
        <dbReference type="Pfam" id="PF14032"/>
    </source>
</evidence>
<protein>
    <submittedName>
        <fullName evidence="3">Sensor domain-containing protein</fullName>
    </submittedName>
</protein>
<dbReference type="InterPro" id="IPR026954">
    <property type="entry name" value="PknH-like_Extracell"/>
</dbReference>
<dbReference type="AlphaFoldDB" id="A0A7I7X7T0"/>
<dbReference type="PROSITE" id="PS51257">
    <property type="entry name" value="PROKAR_LIPOPROTEIN"/>
    <property type="match status" value="1"/>
</dbReference>
<gene>
    <name evidence="3" type="primary">lppH</name>
    <name evidence="3" type="ORF">MMAD_02040</name>
</gene>
<accession>A0A7I7X7T0</accession>
<dbReference type="Proteomes" id="UP000466517">
    <property type="component" value="Chromosome"/>
</dbReference>
<feature type="chain" id="PRO_5038438552" evidence="1">
    <location>
        <begin position="20"/>
        <end position="228"/>
    </location>
</feature>
<dbReference type="InterPro" id="IPR038232">
    <property type="entry name" value="PknH-like_Extracell_sf"/>
</dbReference>
<feature type="domain" description="PknH-like extracellular" evidence="2">
    <location>
        <begin position="44"/>
        <end position="222"/>
    </location>
</feature>
<dbReference type="KEGG" id="mmag:MMAD_02040"/>
<dbReference type="RefSeq" id="WP_163731253.1">
    <property type="nucleotide sequence ID" value="NZ_AP022610.1"/>
</dbReference>
<feature type="signal peptide" evidence="1">
    <location>
        <begin position="1"/>
        <end position="19"/>
    </location>
</feature>
<dbReference type="Pfam" id="PF14032">
    <property type="entry name" value="PknH_C"/>
    <property type="match status" value="1"/>
</dbReference>
<keyword evidence="4" id="KW-1185">Reference proteome</keyword>